<evidence type="ECO:0000313" key="3">
    <source>
        <dbReference type="Proteomes" id="UP001558652"/>
    </source>
</evidence>
<sequence>MLLDRGRFPESCSKLKTASKCRNMFYQNKEPETTEIDVDEDTLSWSAGGRSSAESPQVHAATPEQTITAENMHTKLSHHNSLEGTSGSGVETIAELHQRLAQLTCQPSELSLGGTPPSHPATPHMHTTYDTYMHTLQQKLASMTGGHQFNTVHTGAAGGVTGGTGQSQMDLEVLQASNMDVPPSIIIPEAAHQRHSLVGDLMGALLTEATVSSACMVDLRDAVGLAESGSLGGHDSGVGSPITREEKSKRLQSMDIHNLEQELAKISSGYRREPTPVVTTTQAPSQQDQMVAPTEVTVETEQQQPDPPVRKVSRFQVTSVPEVTQPQGQSVGSSGSSLPLLYMVDPEDLKRNAVLQNAAALLQQAYIYKCVCTCGVFVACVLKSAEINKKKNNKKTKRQDESMLWVRVGGSSVWKRWPSEGNVAAPNVVRTVAEGNQPRTLGHAGERLHYAPWHWKQHQQRQHRTDASEEEMANMEPNNKELRCLLLRQKMELEALRRRHREEMEALCSQLTNQQQQPTHQQPQYHHQTNNHPTGANHQQPHGPTPVHYTAAHIPYGYNTIEGALRTGKFEKYDARWTGGCEIRRPFLPEQVDSILRDGSLEVAGMPYLQVATAAVISSDTIVWLLPAA</sequence>
<accession>A0ABD0YND1</accession>
<dbReference type="EMBL" id="JBFDAA010000016">
    <property type="protein sequence ID" value="KAL1117344.1"/>
    <property type="molecule type" value="Genomic_DNA"/>
</dbReference>
<name>A0ABD0YND1_9HEMI</name>
<keyword evidence="3" id="KW-1185">Reference proteome</keyword>
<gene>
    <name evidence="2" type="ORF">AAG570_004670</name>
</gene>
<evidence type="ECO:0000313" key="2">
    <source>
        <dbReference type="EMBL" id="KAL1117344.1"/>
    </source>
</evidence>
<comment type="caution">
    <text evidence="2">The sequence shown here is derived from an EMBL/GenBank/DDBJ whole genome shotgun (WGS) entry which is preliminary data.</text>
</comment>
<evidence type="ECO:0000256" key="1">
    <source>
        <dbReference type="SAM" id="MobiDB-lite"/>
    </source>
</evidence>
<feature type="compositionally biased region" description="Low complexity" evidence="1">
    <location>
        <begin position="512"/>
        <end position="533"/>
    </location>
</feature>
<dbReference type="Proteomes" id="UP001558652">
    <property type="component" value="Unassembled WGS sequence"/>
</dbReference>
<feature type="region of interest" description="Disordered" evidence="1">
    <location>
        <begin position="509"/>
        <end position="546"/>
    </location>
</feature>
<protein>
    <submittedName>
        <fullName evidence="2">Uncharacterized protein</fullName>
    </submittedName>
</protein>
<reference evidence="2 3" key="1">
    <citation type="submission" date="2024-07" db="EMBL/GenBank/DDBJ databases">
        <title>Chromosome-level genome assembly of the water stick insect Ranatra chinensis (Heteroptera: Nepidae).</title>
        <authorList>
            <person name="Liu X."/>
        </authorList>
    </citation>
    <scope>NUCLEOTIDE SEQUENCE [LARGE SCALE GENOMIC DNA]</scope>
    <source>
        <strain evidence="2">Cailab_2021Rc</strain>
        <tissue evidence="2">Muscle</tissue>
    </source>
</reference>
<organism evidence="2 3">
    <name type="scientific">Ranatra chinensis</name>
    <dbReference type="NCBI Taxonomy" id="642074"/>
    <lineage>
        <taxon>Eukaryota</taxon>
        <taxon>Metazoa</taxon>
        <taxon>Ecdysozoa</taxon>
        <taxon>Arthropoda</taxon>
        <taxon>Hexapoda</taxon>
        <taxon>Insecta</taxon>
        <taxon>Pterygota</taxon>
        <taxon>Neoptera</taxon>
        <taxon>Paraneoptera</taxon>
        <taxon>Hemiptera</taxon>
        <taxon>Heteroptera</taxon>
        <taxon>Panheteroptera</taxon>
        <taxon>Nepomorpha</taxon>
        <taxon>Nepidae</taxon>
        <taxon>Ranatrinae</taxon>
        <taxon>Ranatra</taxon>
    </lineage>
</organism>
<proteinExistence type="predicted"/>
<dbReference type="AlphaFoldDB" id="A0ABD0YND1"/>